<proteinExistence type="predicted"/>
<feature type="transmembrane region" description="Helical" evidence="2">
    <location>
        <begin position="40"/>
        <end position="59"/>
    </location>
</feature>
<keyword evidence="2" id="KW-0812">Transmembrane</keyword>
<accession>A0ABD6P407</accession>
<evidence type="ECO:0000313" key="3">
    <source>
        <dbReference type="EMBL" id="OBG42606.1"/>
    </source>
</evidence>
<protein>
    <recommendedName>
        <fullName evidence="5">DUF1361 domain-containing protein</fullName>
    </recommendedName>
</protein>
<feature type="transmembrane region" description="Helical" evidence="2">
    <location>
        <begin position="186"/>
        <end position="207"/>
    </location>
</feature>
<gene>
    <name evidence="3" type="ORF">A5672_11430</name>
</gene>
<dbReference type="EMBL" id="LZIT01000075">
    <property type="protein sequence ID" value="OBG42606.1"/>
    <property type="molecule type" value="Genomic_DNA"/>
</dbReference>
<evidence type="ECO:0008006" key="5">
    <source>
        <dbReference type="Google" id="ProtNLM"/>
    </source>
</evidence>
<dbReference type="Proteomes" id="UP000092086">
    <property type="component" value="Unassembled WGS sequence"/>
</dbReference>
<reference evidence="3 4" key="1">
    <citation type="submission" date="2016-06" db="EMBL/GenBank/DDBJ databases">
        <authorList>
            <person name="Sutton G."/>
            <person name="Brinkac L."/>
            <person name="Sanka R."/>
            <person name="Adams M."/>
            <person name="Lau E."/>
            <person name="Sam S."/>
            <person name="Sreng N."/>
            <person name="Him V."/>
            <person name="Kerleguer A."/>
            <person name="Cheng S."/>
        </authorList>
    </citation>
    <scope>NUCLEOTIDE SEQUENCE [LARGE SCALE GENOMIC DNA]</scope>
    <source>
        <strain evidence="3 4">E2978</strain>
    </source>
</reference>
<keyword evidence="2" id="KW-1133">Transmembrane helix</keyword>
<feature type="region of interest" description="Disordered" evidence="1">
    <location>
        <begin position="217"/>
        <end position="247"/>
    </location>
</feature>
<feature type="transmembrane region" description="Helical" evidence="2">
    <location>
        <begin position="128"/>
        <end position="150"/>
    </location>
</feature>
<feature type="transmembrane region" description="Helical" evidence="2">
    <location>
        <begin position="102"/>
        <end position="121"/>
    </location>
</feature>
<evidence type="ECO:0000256" key="1">
    <source>
        <dbReference type="SAM" id="MobiDB-lite"/>
    </source>
</evidence>
<dbReference type="InterPro" id="IPR009793">
    <property type="entry name" value="DUF1361"/>
</dbReference>
<dbReference type="AlphaFoldDB" id="A0ABD6P407"/>
<keyword evidence="2" id="KW-0472">Membrane</keyword>
<organism evidence="3 4">
    <name type="scientific">Mycobacterium alsense</name>
    <dbReference type="NCBI Taxonomy" id="324058"/>
    <lineage>
        <taxon>Bacteria</taxon>
        <taxon>Bacillati</taxon>
        <taxon>Actinomycetota</taxon>
        <taxon>Actinomycetes</taxon>
        <taxon>Mycobacteriales</taxon>
        <taxon>Mycobacteriaceae</taxon>
        <taxon>Mycobacterium</taxon>
    </lineage>
</organism>
<comment type="caution">
    <text evidence="3">The sequence shown here is derived from an EMBL/GenBank/DDBJ whole genome shotgun (WGS) entry which is preliminary data.</text>
</comment>
<sequence length="247" mass="27131">MTRLRRVVLIASLVATTGLTLVVGVTDPAPPPTYPTRFFAWNLALAWIPMFFAAGFAVVRRRIWLVPLGLAWLAFLPNAPYLVTDLVHLDTEVELWRHIMQYGVAAWTGMMLGVVSMRLVCQRVERDFGAAIGWVAAAVSVGLCGIGVMIGRFQRWNSWDLVTQPGTVAATTFDWVRSPLAYVEPVSVALAVGAFFGLAYLTLWSLWPPARARRGAADEPGSAPACHRSGRVAEAHHPPGAKPRFRR</sequence>
<dbReference type="Pfam" id="PF07099">
    <property type="entry name" value="DUF1361"/>
    <property type="match status" value="1"/>
</dbReference>
<evidence type="ECO:0000256" key="2">
    <source>
        <dbReference type="SAM" id="Phobius"/>
    </source>
</evidence>
<evidence type="ECO:0000313" key="4">
    <source>
        <dbReference type="Proteomes" id="UP000092086"/>
    </source>
</evidence>
<name>A0ABD6P407_9MYCO</name>
<feature type="transmembrane region" description="Helical" evidence="2">
    <location>
        <begin position="64"/>
        <end position="82"/>
    </location>
</feature>